<dbReference type="InterPro" id="IPR011055">
    <property type="entry name" value="Dup_hybrid_motif"/>
</dbReference>
<keyword evidence="1" id="KW-1133">Transmembrane helix</keyword>
<dbReference type="Gene3D" id="1.10.530.10">
    <property type="match status" value="1"/>
</dbReference>
<dbReference type="PANTHER" id="PTHR21666">
    <property type="entry name" value="PEPTIDASE-RELATED"/>
    <property type="match status" value="1"/>
</dbReference>
<dbReference type="Pfam" id="PF01551">
    <property type="entry name" value="Peptidase_M23"/>
    <property type="match status" value="1"/>
</dbReference>
<protein>
    <recommendedName>
        <fullName evidence="2">M23ase beta-sheet core domain-containing protein</fullName>
    </recommendedName>
</protein>
<comment type="caution">
    <text evidence="3">The sequence shown here is derived from an EMBL/GenBank/DDBJ whole genome shotgun (WGS) entry which is preliminary data.</text>
</comment>
<gene>
    <name evidence="3" type="ORF">DI616_01955</name>
</gene>
<dbReference type="EMBL" id="VAFL01000001">
    <property type="protein sequence ID" value="TKW68779.1"/>
    <property type="molecule type" value="Genomic_DNA"/>
</dbReference>
<sequence length="734" mass="77209">MQVDPRFRQMGLGARQRRRKSLALRGALAGGAVLLAGSAGWWQFSPQLSAIWSRWTDTTQMTQVEAEFDIAPVTHGAGFTDIPGDPMFIPRPRDDAASAAEIVPAPAALMKASYGGGSDQISVLKTDLRTPDLQRVAALPSSREELAMFQAERSRARGAQAAVDDGTPAAAIDPDEPIVSGTVFLREPDRRTPLWTDTIVETTTSRPLAELLAANGVSLVEADRAAARFTAAFGTDAEVAPGSVLALRYRGDEAARQIIQLALYDRADGYLGSMAMAASGQLVAAADAFTEQALLPDKGGDEDELQSQRLLDMIYSAALRSDLTPDEAGTALAMMAKIHDLDGFADPDDQLTIIRARSSGDVPGPVLFIGVDGPSGDKPCYVVADTGDGSGAPGCFTRQQISGDTSGAALTPPVAGVVSQRFVPMSSENDARNDTEGDLLRGHVVWSAPQGSPVRAATAGTITAMGEDKTYGLSIEITQPDGAITRYRGLGGIAAGIATNARVEAGAQIGTVGNPPGQDQPGLIFQLIQNGAPVDPARQIGGAVEVAGSNAVEALIGQIIRVESGGNARARNPLSTASGLGQFIESTWLRMMRTYRPDLVASMSRGELLELRFDAAMSRDMVRRLAQENEAYLRARGHAISSGRLYLAHFLGPAGADQALRADPAASVLSVMGSGVVSANPFLRSYSIADLRNWAERKMNGAQGDSGLPAVVEVPIPPQLQAVISALDQIRHAI</sequence>
<keyword evidence="1" id="KW-0472">Membrane</keyword>
<feature type="transmembrane region" description="Helical" evidence="1">
    <location>
        <begin position="21"/>
        <end position="44"/>
    </location>
</feature>
<dbReference type="GO" id="GO:0004222">
    <property type="term" value="F:metalloendopeptidase activity"/>
    <property type="evidence" value="ECO:0007669"/>
    <property type="project" value="TreeGrafter"/>
</dbReference>
<dbReference type="InterPro" id="IPR050570">
    <property type="entry name" value="Cell_wall_metabolism_enzyme"/>
</dbReference>
<evidence type="ECO:0000256" key="1">
    <source>
        <dbReference type="SAM" id="Phobius"/>
    </source>
</evidence>
<dbReference type="CDD" id="cd12797">
    <property type="entry name" value="M23_peptidase"/>
    <property type="match status" value="1"/>
</dbReference>
<name>A0A533IBB3_PARDE</name>
<dbReference type="Proteomes" id="UP000315344">
    <property type="component" value="Unassembled WGS sequence"/>
</dbReference>
<keyword evidence="1" id="KW-0812">Transmembrane</keyword>
<dbReference type="SUPFAM" id="SSF53955">
    <property type="entry name" value="Lysozyme-like"/>
    <property type="match status" value="1"/>
</dbReference>
<dbReference type="SUPFAM" id="SSF51261">
    <property type="entry name" value="Duplicated hybrid motif"/>
    <property type="match status" value="1"/>
</dbReference>
<organism evidence="3 4">
    <name type="scientific">Paracoccus denitrificans</name>
    <dbReference type="NCBI Taxonomy" id="266"/>
    <lineage>
        <taxon>Bacteria</taxon>
        <taxon>Pseudomonadati</taxon>
        <taxon>Pseudomonadota</taxon>
        <taxon>Alphaproteobacteria</taxon>
        <taxon>Rhodobacterales</taxon>
        <taxon>Paracoccaceae</taxon>
        <taxon>Paracoccus</taxon>
    </lineage>
</organism>
<dbReference type="AlphaFoldDB" id="A0A533IBB3"/>
<evidence type="ECO:0000313" key="3">
    <source>
        <dbReference type="EMBL" id="TKW68779.1"/>
    </source>
</evidence>
<dbReference type="PANTHER" id="PTHR21666:SF270">
    <property type="entry name" value="MUREIN HYDROLASE ACTIVATOR ENVC"/>
    <property type="match status" value="1"/>
</dbReference>
<dbReference type="Gene3D" id="2.70.70.10">
    <property type="entry name" value="Glucose Permease (Domain IIA)"/>
    <property type="match status" value="1"/>
</dbReference>
<dbReference type="InterPro" id="IPR023346">
    <property type="entry name" value="Lysozyme-like_dom_sf"/>
</dbReference>
<proteinExistence type="predicted"/>
<evidence type="ECO:0000313" key="4">
    <source>
        <dbReference type="Proteomes" id="UP000315344"/>
    </source>
</evidence>
<reference evidence="3 4" key="1">
    <citation type="journal article" date="2017" name="Nat. Commun.">
        <title>In situ click chemistry generation of cyclooxygenase-2 inhibitors.</title>
        <authorList>
            <person name="Bhardwaj A."/>
            <person name="Kaur J."/>
            <person name="Wuest M."/>
            <person name="Wuest F."/>
        </authorList>
    </citation>
    <scope>NUCLEOTIDE SEQUENCE [LARGE SCALE GENOMIC DNA]</scope>
    <source>
        <strain evidence="3">S2_012_000_R3_94</strain>
    </source>
</reference>
<feature type="domain" description="M23ase beta-sheet core" evidence="2">
    <location>
        <begin position="445"/>
        <end position="536"/>
    </location>
</feature>
<evidence type="ECO:0000259" key="2">
    <source>
        <dbReference type="Pfam" id="PF01551"/>
    </source>
</evidence>
<dbReference type="InterPro" id="IPR016047">
    <property type="entry name" value="M23ase_b-sheet_dom"/>
</dbReference>
<accession>A0A533IBB3</accession>